<evidence type="ECO:0000313" key="1">
    <source>
        <dbReference type="EMBL" id="OMP04642.1"/>
    </source>
</evidence>
<dbReference type="AlphaFoldDB" id="A0A1R3KC34"/>
<dbReference type="Proteomes" id="UP000188268">
    <property type="component" value="Unassembled WGS sequence"/>
</dbReference>
<dbReference type="Gramene" id="OMP04642">
    <property type="protein sequence ID" value="OMP04642"/>
    <property type="gene ID" value="CCACVL1_02149"/>
</dbReference>
<reference evidence="1 2" key="1">
    <citation type="submission" date="2013-09" db="EMBL/GenBank/DDBJ databases">
        <title>Corchorus capsularis genome sequencing.</title>
        <authorList>
            <person name="Alam M."/>
            <person name="Haque M.S."/>
            <person name="Islam M.S."/>
            <person name="Emdad E.M."/>
            <person name="Islam M.M."/>
            <person name="Ahmed B."/>
            <person name="Halim A."/>
            <person name="Hossen Q.M.M."/>
            <person name="Hossain M.Z."/>
            <person name="Ahmed R."/>
            <person name="Khan M.M."/>
            <person name="Islam R."/>
            <person name="Rashid M.M."/>
            <person name="Khan S.A."/>
            <person name="Rahman M.S."/>
            <person name="Alam M."/>
        </authorList>
    </citation>
    <scope>NUCLEOTIDE SEQUENCE [LARGE SCALE GENOMIC DNA]</scope>
    <source>
        <strain evidence="2">cv. CVL-1</strain>
        <tissue evidence="1">Whole seedling</tissue>
    </source>
</reference>
<organism evidence="1 2">
    <name type="scientific">Corchorus capsularis</name>
    <name type="common">Jute</name>
    <dbReference type="NCBI Taxonomy" id="210143"/>
    <lineage>
        <taxon>Eukaryota</taxon>
        <taxon>Viridiplantae</taxon>
        <taxon>Streptophyta</taxon>
        <taxon>Embryophyta</taxon>
        <taxon>Tracheophyta</taxon>
        <taxon>Spermatophyta</taxon>
        <taxon>Magnoliopsida</taxon>
        <taxon>eudicotyledons</taxon>
        <taxon>Gunneridae</taxon>
        <taxon>Pentapetalae</taxon>
        <taxon>rosids</taxon>
        <taxon>malvids</taxon>
        <taxon>Malvales</taxon>
        <taxon>Malvaceae</taxon>
        <taxon>Grewioideae</taxon>
        <taxon>Apeibeae</taxon>
        <taxon>Corchorus</taxon>
    </lineage>
</organism>
<gene>
    <name evidence="1" type="ORF">CCACVL1_02149</name>
</gene>
<proteinExistence type="predicted"/>
<keyword evidence="2" id="KW-1185">Reference proteome</keyword>
<name>A0A1R3KC34_COCAP</name>
<protein>
    <submittedName>
        <fullName evidence="1">Uncharacterized protein</fullName>
    </submittedName>
</protein>
<evidence type="ECO:0000313" key="2">
    <source>
        <dbReference type="Proteomes" id="UP000188268"/>
    </source>
</evidence>
<dbReference type="EMBL" id="AWWV01005677">
    <property type="protein sequence ID" value="OMP04642.1"/>
    <property type="molecule type" value="Genomic_DNA"/>
</dbReference>
<sequence length="63" mass="7335">MAYFEIKINRMRERENPQIGSRPISELNVIARRVSKTIFAPATSLVLSRDPSQIHQWRGIQVK</sequence>
<accession>A0A1R3KC34</accession>
<feature type="non-terminal residue" evidence="1">
    <location>
        <position position="63"/>
    </location>
</feature>
<comment type="caution">
    <text evidence="1">The sequence shown here is derived from an EMBL/GenBank/DDBJ whole genome shotgun (WGS) entry which is preliminary data.</text>
</comment>